<dbReference type="Proteomes" id="UP000199050">
    <property type="component" value="Unassembled WGS sequence"/>
</dbReference>
<dbReference type="SUPFAM" id="SSF52540">
    <property type="entry name" value="P-loop containing nucleoside triphosphate hydrolases"/>
    <property type="match status" value="1"/>
</dbReference>
<dbReference type="RefSeq" id="WP_090716502.1">
    <property type="nucleotide sequence ID" value="NZ_CBCSKY010000028.1"/>
</dbReference>
<sequence>MSKLTDIKQRILQLDGGAFQELCDAYLYKLGYENVLSLGMKSGTMKTTKGIPDTYFLDPNGNYIFVMYTTQQSNIFEKILADICDCLNPNKTGVEATGIAEIIYCHTSANLSAGKSKELRDYCSCNGVLLQLYGIDDIASNIYTRFHGISRDFLGISISTDQIFEVNEFISVYDSNGMAAPLSTTFKFRESEINEVLTKIENTSVTLITGPAGVGKTRLALECCKKYAYENDYRLLCIQSNRLPIYEDLKVSLDTPNRYLLLIDDANQLSGLQHILQYLTKYKQGYDVKIVITVRDYARLTTIQDIRNYTIPEVCTISTFSDEEIKKLLEANLQILNTNYLDKIVRIAEGNARLAVIAGKLAVETQSLSSINDATQLYEGYYGKYIQENIFDQDRDLYAVAGIISFLSAINLERLEYLIPVLEKLGISDKMFIKCAYKLHELELVDIYNDKAVKISDQCLGNYLLSYVFITKRIIPLSVMLKEFFGSHKPRVINAINTLANIFASEDMHQKLEKEICIVWDDFEKSRSPLFFDFVKVFYSTRPTETLLMLKERIDSLPQGSLDINSIDFEKESRNQSVNDDILSLIGGFHDRSDLPEALDLLFEYYKKMPQGFMSFYHTINNSFSVKKNSHRYDYWTQIQLIHKFIEHADTWKNENECILFIRVAAEFLKLYFSPSEAGRGNTIIMSQIPVQLSEGSKKYRELIWNSLFDLYQNEEAYQQEIETIIKNYGHYNRDKIEEELVQLDLPFIVRFFSDLFSPNRLSHCIIAKTVADQFKRLGIDLQPYLSEYLNSADFLIYHILKGKRHLEEFDWKKEQEFKESDIRTLLKGCTEEVILNIIQICSNYQKYDPKNTWDISSGLQYAFNHLAINRELFLYVVDIYLAHNTPIDLYPDPIIIKLFEIVGAKRAYDIINKVEFDQKNAWQFSFYKNLPSETISRQLVQSLYDFLSSNEGNITSSPYREIEFLERYRHVDDEIFVKASRIITRKYDYSPFMFSLYFHSMFGSYGGGINPDILINRFKKDLGLLKEIYFKLISYERHLDIDGQYLIHFIKGEFTFIDEFIQYTLKDRDSLRNEDENRISVIWNCDNYMQLADHIFKVYCYDEGIQSWRVSDYISSLFIVRDNSDTRIIRQDEWLSHFININYDNSKFMKVLFSSITEAKVSIERRKKHLLHFIQLNTDPILFEEIQLESRSYGGWGSMIPYMEARISFLESLLPALTGLTYLKHKQRVERSIEAWRREIEREQIDEVLKEF</sequence>
<gene>
    <name evidence="1" type="ORF">SAMN05216192_12574</name>
</gene>
<evidence type="ECO:0000313" key="2">
    <source>
        <dbReference type="Proteomes" id="UP000199050"/>
    </source>
</evidence>
<dbReference type="InterPro" id="IPR027417">
    <property type="entry name" value="P-loop_NTPase"/>
</dbReference>
<name>A0A1G8X3P1_9BACL</name>
<dbReference type="EMBL" id="FNDX01000025">
    <property type="protein sequence ID" value="SDJ85074.1"/>
    <property type="molecule type" value="Genomic_DNA"/>
</dbReference>
<dbReference type="STRING" id="1174501.SAMN05216192_12574"/>
<evidence type="ECO:0000313" key="1">
    <source>
        <dbReference type="EMBL" id="SDJ85074.1"/>
    </source>
</evidence>
<dbReference type="OrthoDB" id="9816071at2"/>
<dbReference type="AlphaFoldDB" id="A0A1G8X3P1"/>
<organism evidence="1 2">
    <name type="scientific">Paenibacillus typhae</name>
    <dbReference type="NCBI Taxonomy" id="1174501"/>
    <lineage>
        <taxon>Bacteria</taxon>
        <taxon>Bacillati</taxon>
        <taxon>Bacillota</taxon>
        <taxon>Bacilli</taxon>
        <taxon>Bacillales</taxon>
        <taxon>Paenibacillaceae</taxon>
        <taxon>Paenibacillus</taxon>
    </lineage>
</organism>
<accession>A0A1G8X3P1</accession>
<keyword evidence="2" id="KW-1185">Reference proteome</keyword>
<reference evidence="2" key="1">
    <citation type="submission" date="2016-10" db="EMBL/GenBank/DDBJ databases">
        <authorList>
            <person name="Varghese N."/>
            <person name="Submissions S."/>
        </authorList>
    </citation>
    <scope>NUCLEOTIDE SEQUENCE [LARGE SCALE GENOMIC DNA]</scope>
    <source>
        <strain evidence="2">CGMCC 1.11012</strain>
    </source>
</reference>
<protein>
    <submittedName>
        <fullName evidence="1">Uncharacterized protein</fullName>
    </submittedName>
</protein>
<dbReference type="Gene3D" id="3.40.50.300">
    <property type="entry name" value="P-loop containing nucleotide triphosphate hydrolases"/>
    <property type="match status" value="1"/>
</dbReference>
<proteinExistence type="predicted"/>